<evidence type="ECO:0000313" key="16">
    <source>
        <dbReference type="EMBL" id="AFJ01961.1"/>
    </source>
</evidence>
<gene>
    <name evidence="16" type="ordered locus">Q7C_792</name>
</gene>
<keyword evidence="9" id="KW-0378">Hydrolase</keyword>
<dbReference type="InterPro" id="IPR015797">
    <property type="entry name" value="NUDIX_hydrolase-like_dom_sf"/>
</dbReference>
<dbReference type="InterPro" id="IPR003265">
    <property type="entry name" value="HhH-GPD_domain"/>
</dbReference>
<keyword evidence="17" id="KW-1185">Reference proteome</keyword>
<dbReference type="Gene3D" id="1.10.340.30">
    <property type="entry name" value="Hypothetical protein, domain 2"/>
    <property type="match status" value="1"/>
</dbReference>
<dbReference type="AlphaFoldDB" id="I1YGB8"/>
<dbReference type="HOGENOM" id="CLU_012862_0_2_6"/>
<dbReference type="InterPro" id="IPR029119">
    <property type="entry name" value="MutY_C"/>
</dbReference>
<dbReference type="InterPro" id="IPR005760">
    <property type="entry name" value="A/G_AdeGlyc_MutY"/>
</dbReference>
<comment type="similarity">
    <text evidence="3 14">Belongs to the Nth/MutY family.</text>
</comment>
<keyword evidence="7" id="KW-0479">Metal-binding</keyword>
<accession>I1YGB8</accession>
<keyword evidence="13 14" id="KW-0326">Glycosidase</keyword>
<evidence type="ECO:0000256" key="5">
    <source>
        <dbReference type="ARBA" id="ARBA00022023"/>
    </source>
</evidence>
<dbReference type="EMBL" id="CP003380">
    <property type="protein sequence ID" value="AFJ01961.1"/>
    <property type="molecule type" value="Genomic_DNA"/>
</dbReference>
<dbReference type="PATRIC" id="fig|754477.3.peg.781"/>
<evidence type="ECO:0000313" key="17">
    <source>
        <dbReference type="Proteomes" id="UP000009145"/>
    </source>
</evidence>
<evidence type="ECO:0000256" key="13">
    <source>
        <dbReference type="ARBA" id="ARBA00023295"/>
    </source>
</evidence>
<dbReference type="eggNOG" id="COG1194">
    <property type="taxonomic scope" value="Bacteria"/>
</dbReference>
<comment type="cofactor">
    <cofactor evidence="14">
        <name>[4Fe-4S] cluster</name>
        <dbReference type="ChEBI" id="CHEBI:49883"/>
    </cofactor>
    <text evidence="14">Binds 1 [4Fe-4S] cluster.</text>
</comment>
<dbReference type="SUPFAM" id="SSF48150">
    <property type="entry name" value="DNA-glycosylase"/>
    <property type="match status" value="1"/>
</dbReference>
<dbReference type="Gene3D" id="1.10.1670.10">
    <property type="entry name" value="Helix-hairpin-Helix base-excision DNA repair enzymes (C-terminal)"/>
    <property type="match status" value="1"/>
</dbReference>
<dbReference type="KEGG" id="mec:Q7C_792"/>
<dbReference type="Pfam" id="PF14815">
    <property type="entry name" value="NUDIX_4"/>
    <property type="match status" value="1"/>
</dbReference>
<evidence type="ECO:0000256" key="9">
    <source>
        <dbReference type="ARBA" id="ARBA00022801"/>
    </source>
</evidence>
<evidence type="ECO:0000256" key="1">
    <source>
        <dbReference type="ARBA" id="ARBA00000843"/>
    </source>
</evidence>
<sequence>MSEKLFSQQLLAWFDQHGRKNLPWQQPATPYRVWLSEVMLQQTQVSTVIPYFQRFVVRFPDIRSLAEASTDEVLQYWAGLGYYARGRNLHKAAVIMAQQHNAAIPENFDALLALPGIGRSTAGAIMALAFQHRYPILDGNVKRVLCRFTAEPDWPGQKNIETALWQLAESLLPERRINAYIQAQMDLGATVCTRSKPDCHCCPLQTNCLGRQTGKPEHYPVRKKKPALPERHCRWLIYRQSEKILLEKRPEKGIWGGMWSFPEINIDMPMDAILARHAVDDMIDLTPIRHTFTHFRLQIIPLLIDINQHDQIETNDNQQWVTITDSLSLALPAPVNKLIQKLNRGVT</sequence>
<dbReference type="Pfam" id="PF00730">
    <property type="entry name" value="HhH-GPD"/>
    <property type="match status" value="1"/>
</dbReference>
<proteinExistence type="inferred from homology"/>
<protein>
    <recommendedName>
        <fullName evidence="5 14">Adenine DNA glycosylase</fullName>
        <ecNumber evidence="4 14">3.2.2.31</ecNumber>
    </recommendedName>
</protein>
<dbReference type="GO" id="GO:0034039">
    <property type="term" value="F:8-oxo-7,8-dihydroguanine DNA N-glycosylase activity"/>
    <property type="evidence" value="ECO:0007669"/>
    <property type="project" value="TreeGrafter"/>
</dbReference>
<feature type="domain" description="HhH-GPD" evidence="15">
    <location>
        <begin position="39"/>
        <end position="190"/>
    </location>
</feature>
<dbReference type="SUPFAM" id="SSF55811">
    <property type="entry name" value="Nudix"/>
    <property type="match status" value="1"/>
</dbReference>
<dbReference type="EC" id="3.2.2.31" evidence="4 14"/>
<organism evidence="16 17">
    <name type="scientific">Methylophaga frappieri (strain ATCC BAA-2434 / DSM 25690 / JAM7)</name>
    <dbReference type="NCBI Taxonomy" id="754477"/>
    <lineage>
        <taxon>Bacteria</taxon>
        <taxon>Pseudomonadati</taxon>
        <taxon>Pseudomonadota</taxon>
        <taxon>Gammaproteobacteria</taxon>
        <taxon>Thiotrichales</taxon>
        <taxon>Piscirickettsiaceae</taxon>
        <taxon>Methylophaga</taxon>
    </lineage>
</organism>
<evidence type="ECO:0000256" key="10">
    <source>
        <dbReference type="ARBA" id="ARBA00023004"/>
    </source>
</evidence>
<evidence type="ECO:0000259" key="15">
    <source>
        <dbReference type="SMART" id="SM00478"/>
    </source>
</evidence>
<dbReference type="Proteomes" id="UP000009145">
    <property type="component" value="Chromosome"/>
</dbReference>
<dbReference type="PROSITE" id="PS01155">
    <property type="entry name" value="ENDONUCLEASE_III_2"/>
    <property type="match status" value="1"/>
</dbReference>
<evidence type="ECO:0000256" key="4">
    <source>
        <dbReference type="ARBA" id="ARBA00012045"/>
    </source>
</evidence>
<keyword evidence="8 14" id="KW-0227">DNA damage</keyword>
<dbReference type="GO" id="GO:0051539">
    <property type="term" value="F:4 iron, 4 sulfur cluster binding"/>
    <property type="evidence" value="ECO:0007669"/>
    <property type="project" value="UniProtKB-UniRule"/>
</dbReference>
<name>I1YGB8_METFJ</name>
<evidence type="ECO:0000256" key="14">
    <source>
        <dbReference type="RuleBase" id="RU365096"/>
    </source>
</evidence>
<evidence type="ECO:0000256" key="2">
    <source>
        <dbReference type="ARBA" id="ARBA00002933"/>
    </source>
</evidence>
<evidence type="ECO:0000256" key="12">
    <source>
        <dbReference type="ARBA" id="ARBA00023204"/>
    </source>
</evidence>
<comment type="function">
    <text evidence="2">Adenine glycosylase active on G-A mispairs. MutY also corrects error-prone DNA synthesis past GO lesions which are due to the oxidatively damaged form of guanine: 7,8-dihydro-8-oxoguanine (8-oxo-dGTP).</text>
</comment>
<dbReference type="InterPro" id="IPR004036">
    <property type="entry name" value="Endonuclease-III-like_CS2"/>
</dbReference>
<keyword evidence="6" id="KW-0004">4Fe-4S</keyword>
<dbReference type="InterPro" id="IPR011257">
    <property type="entry name" value="DNA_glycosylase"/>
</dbReference>
<dbReference type="CDD" id="cd00056">
    <property type="entry name" value="ENDO3c"/>
    <property type="match status" value="1"/>
</dbReference>
<dbReference type="GO" id="GO:0035485">
    <property type="term" value="F:adenine/guanine mispair binding"/>
    <property type="evidence" value="ECO:0007669"/>
    <property type="project" value="TreeGrafter"/>
</dbReference>
<dbReference type="InterPro" id="IPR044298">
    <property type="entry name" value="MIG/MutY"/>
</dbReference>
<dbReference type="GO" id="GO:0000701">
    <property type="term" value="F:purine-specific mismatch base pair DNA N-glycosylase activity"/>
    <property type="evidence" value="ECO:0007669"/>
    <property type="project" value="UniProtKB-EC"/>
</dbReference>
<dbReference type="GO" id="GO:0046872">
    <property type="term" value="F:metal ion binding"/>
    <property type="evidence" value="ECO:0007669"/>
    <property type="project" value="UniProtKB-UniRule"/>
</dbReference>
<dbReference type="CDD" id="cd03431">
    <property type="entry name" value="NUDIX_DNA_Glycosylase_C-MutY"/>
    <property type="match status" value="1"/>
</dbReference>
<dbReference type="NCBIfam" id="NF008132">
    <property type="entry name" value="PRK10880.1"/>
    <property type="match status" value="1"/>
</dbReference>
<evidence type="ECO:0000256" key="7">
    <source>
        <dbReference type="ARBA" id="ARBA00022723"/>
    </source>
</evidence>
<reference evidence="16 17" key="1">
    <citation type="journal article" date="2012" name="J. Bacteriol.">
        <title>Complete genome sequences of Methylophaga sp. strain JAM1 and Methylophaga sp. strain JAM7.</title>
        <authorList>
            <person name="Villeneuve C."/>
            <person name="Martineau C."/>
            <person name="Mauffrey F."/>
            <person name="Villemur R."/>
        </authorList>
    </citation>
    <scope>NUCLEOTIDE SEQUENCE [LARGE SCALE GENOMIC DNA]</scope>
    <source>
        <strain evidence="16 17">JAM7</strain>
    </source>
</reference>
<dbReference type="FunFam" id="1.10.340.30:FF:000002">
    <property type="entry name" value="Adenine DNA glycosylase"/>
    <property type="match status" value="1"/>
</dbReference>
<dbReference type="Pfam" id="PF00633">
    <property type="entry name" value="HHH"/>
    <property type="match status" value="1"/>
</dbReference>
<evidence type="ECO:0000256" key="6">
    <source>
        <dbReference type="ARBA" id="ARBA00022485"/>
    </source>
</evidence>
<dbReference type="SMART" id="SM00478">
    <property type="entry name" value="ENDO3c"/>
    <property type="match status" value="1"/>
</dbReference>
<dbReference type="NCBIfam" id="TIGR01084">
    <property type="entry name" value="mutY"/>
    <property type="match status" value="1"/>
</dbReference>
<dbReference type="RefSeq" id="WP_014703382.1">
    <property type="nucleotide sequence ID" value="NC_017856.1"/>
</dbReference>
<keyword evidence="10 14" id="KW-0408">Iron</keyword>
<dbReference type="GO" id="GO:0006284">
    <property type="term" value="P:base-excision repair"/>
    <property type="evidence" value="ECO:0007669"/>
    <property type="project" value="UniProtKB-UniRule"/>
</dbReference>
<dbReference type="PANTHER" id="PTHR42944">
    <property type="entry name" value="ADENINE DNA GLYCOSYLASE"/>
    <property type="match status" value="1"/>
</dbReference>
<keyword evidence="12" id="KW-0234">DNA repair</keyword>
<dbReference type="PANTHER" id="PTHR42944:SF1">
    <property type="entry name" value="ADENINE DNA GLYCOSYLASE"/>
    <property type="match status" value="1"/>
</dbReference>
<dbReference type="GO" id="GO:0006298">
    <property type="term" value="P:mismatch repair"/>
    <property type="evidence" value="ECO:0007669"/>
    <property type="project" value="TreeGrafter"/>
</dbReference>
<dbReference type="STRING" id="754477.Q7C_792"/>
<dbReference type="InterPro" id="IPR000445">
    <property type="entry name" value="HhH_motif"/>
</dbReference>
<keyword evidence="11" id="KW-0411">Iron-sulfur</keyword>
<dbReference type="Gene3D" id="3.90.79.10">
    <property type="entry name" value="Nucleoside Triphosphate Pyrophosphohydrolase"/>
    <property type="match status" value="1"/>
</dbReference>
<evidence type="ECO:0000256" key="11">
    <source>
        <dbReference type="ARBA" id="ARBA00023014"/>
    </source>
</evidence>
<comment type="catalytic activity">
    <reaction evidence="1 14">
        <text>Hydrolyzes free adenine bases from 7,8-dihydro-8-oxoguanine:adenine mismatched double-stranded DNA, leaving an apurinic site.</text>
        <dbReference type="EC" id="3.2.2.31"/>
    </reaction>
</comment>
<dbReference type="InterPro" id="IPR023170">
    <property type="entry name" value="HhH_base_excis_C"/>
</dbReference>
<evidence type="ECO:0000256" key="3">
    <source>
        <dbReference type="ARBA" id="ARBA00008343"/>
    </source>
</evidence>
<dbReference type="GO" id="GO:0032357">
    <property type="term" value="F:oxidized purine DNA binding"/>
    <property type="evidence" value="ECO:0007669"/>
    <property type="project" value="TreeGrafter"/>
</dbReference>
<dbReference type="OrthoDB" id="9802365at2"/>
<evidence type="ECO:0000256" key="8">
    <source>
        <dbReference type="ARBA" id="ARBA00022763"/>
    </source>
</evidence>